<protein>
    <submittedName>
        <fullName evidence="2">Uncharacterized protein</fullName>
    </submittedName>
</protein>
<comment type="caution">
    <text evidence="2">The sequence shown here is derived from an EMBL/GenBank/DDBJ whole genome shotgun (WGS) entry which is preliminary data.</text>
</comment>
<accession>A0A4V5TMB6</accession>
<dbReference type="NCBIfam" id="NF041622">
    <property type="entry name" value="KwaA"/>
    <property type="match status" value="1"/>
</dbReference>
<evidence type="ECO:0000313" key="3">
    <source>
        <dbReference type="Proteomes" id="UP000309561"/>
    </source>
</evidence>
<dbReference type="Proteomes" id="UP000309561">
    <property type="component" value="Unassembled WGS sequence"/>
</dbReference>
<dbReference type="InterPro" id="IPR048118">
    <property type="entry name" value="KwaA"/>
</dbReference>
<keyword evidence="1" id="KW-0472">Membrane</keyword>
<name>A0A4V5TMB6_9BACT</name>
<keyword evidence="3" id="KW-1185">Reference proteome</keyword>
<dbReference type="EMBL" id="SZPX01000001">
    <property type="protein sequence ID" value="TKI71253.1"/>
    <property type="molecule type" value="Genomic_DNA"/>
</dbReference>
<keyword evidence="1" id="KW-1133">Transmembrane helix</keyword>
<evidence type="ECO:0000256" key="1">
    <source>
        <dbReference type="SAM" id="Phobius"/>
    </source>
</evidence>
<dbReference type="RefSeq" id="WP_137011904.1">
    <property type="nucleotide sequence ID" value="NZ_SZPX01000001.1"/>
</dbReference>
<keyword evidence="1" id="KW-0812">Transmembrane</keyword>
<organism evidence="2 3">
    <name type="scientific">Sulfurimonas crateris</name>
    <dbReference type="NCBI Taxonomy" id="2574727"/>
    <lineage>
        <taxon>Bacteria</taxon>
        <taxon>Pseudomonadati</taxon>
        <taxon>Campylobacterota</taxon>
        <taxon>Epsilonproteobacteria</taxon>
        <taxon>Campylobacterales</taxon>
        <taxon>Sulfurimonadaceae</taxon>
        <taxon>Sulfurimonas</taxon>
    </lineage>
</organism>
<feature type="transmembrane region" description="Helical" evidence="1">
    <location>
        <begin position="115"/>
        <end position="137"/>
    </location>
</feature>
<proteinExistence type="predicted"/>
<dbReference type="OrthoDB" id="1100556at2"/>
<gene>
    <name evidence="2" type="ORF">FCU45_02415</name>
</gene>
<evidence type="ECO:0000313" key="2">
    <source>
        <dbReference type="EMBL" id="TKI71253.1"/>
    </source>
</evidence>
<dbReference type="AlphaFoldDB" id="A0A4V5TMB6"/>
<reference evidence="2 3" key="1">
    <citation type="submission" date="2019-04" db="EMBL/GenBank/DDBJ databases">
        <title>Sulfurimonas crateris sp. nov. a facultative anaerobic sulfur-oxidizing chemolithautotrophic bacterium isolated from a terrestrial mud vulcano.</title>
        <authorList>
            <person name="Ratnikova N.M."/>
            <person name="Slobodkin A.I."/>
            <person name="Merkel A.Y."/>
            <person name="Novikov A."/>
            <person name="Bonch-Osmolovskaya E.A."/>
            <person name="Slobodkina G.B."/>
        </authorList>
    </citation>
    <scope>NUCLEOTIDE SEQUENCE [LARGE SCALE GENOMIC DNA]</scope>
    <source>
        <strain evidence="2 3">SN118</strain>
    </source>
</reference>
<feature type="transmembrane region" description="Helical" evidence="1">
    <location>
        <begin position="50"/>
        <end position="70"/>
    </location>
</feature>
<feature type="transmembrane region" description="Helical" evidence="1">
    <location>
        <begin position="12"/>
        <end position="30"/>
    </location>
</feature>
<sequence length="189" mass="21929">MFENKTIYQVYFYNLSLVPLYLTFIIQEISIDSFLPLTADHYKTIASQNIVSIVLFILVLISVSAIWYINREIKYGLRNPQQYSNIKPADFEHLAFISTYIIPLVAFKFDTPRDILVLCFVIIFMGLIYIRAGLYYLNPILLLFGYKIFKATKSSGEEYILPTRETSLTGSQNLKYIDFGGNIHYVKKT</sequence>